<feature type="transmembrane region" description="Helical" evidence="1">
    <location>
        <begin position="74"/>
        <end position="95"/>
    </location>
</feature>
<keyword evidence="1" id="KW-0472">Membrane</keyword>
<reference evidence="2 4" key="1">
    <citation type="submission" date="2023-09" db="EMBL/GenBank/DDBJ databases">
        <title>Flavobacterium sp. a novel bacteria isolate from Pepper rhizosphere.</title>
        <authorList>
            <person name="Peng Y."/>
            <person name="Lee J."/>
        </authorList>
    </citation>
    <scope>NUCLEOTIDE SEQUENCE</scope>
    <source>
        <strain evidence="2">PMR2A8</strain>
        <strain evidence="3 4">PMTSA4</strain>
    </source>
</reference>
<dbReference type="Proteomes" id="UP001304515">
    <property type="component" value="Chromosome"/>
</dbReference>
<name>A0AA96J3S5_9FLAO</name>
<dbReference type="EMBL" id="CP134890">
    <property type="protein sequence ID" value="WNM21082.1"/>
    <property type="molecule type" value="Genomic_DNA"/>
</dbReference>
<keyword evidence="1" id="KW-1133">Transmembrane helix</keyword>
<evidence type="ECO:0000313" key="4">
    <source>
        <dbReference type="Proteomes" id="UP001304515"/>
    </source>
</evidence>
<organism evidence="2">
    <name type="scientific">Flavobacterium capsici</name>
    <dbReference type="NCBI Taxonomy" id="3075618"/>
    <lineage>
        <taxon>Bacteria</taxon>
        <taxon>Pseudomonadati</taxon>
        <taxon>Bacteroidota</taxon>
        <taxon>Flavobacteriia</taxon>
        <taxon>Flavobacteriales</taxon>
        <taxon>Flavobacteriaceae</taxon>
        <taxon>Flavobacterium</taxon>
    </lineage>
</organism>
<feature type="transmembrane region" description="Helical" evidence="1">
    <location>
        <begin position="9"/>
        <end position="32"/>
    </location>
</feature>
<dbReference type="KEGG" id="fcj:RN605_10345"/>
<feature type="transmembrane region" description="Helical" evidence="1">
    <location>
        <begin position="107"/>
        <end position="128"/>
    </location>
</feature>
<feature type="transmembrane region" description="Helical" evidence="1">
    <location>
        <begin position="38"/>
        <end position="62"/>
    </location>
</feature>
<keyword evidence="1" id="KW-0812">Transmembrane</keyword>
<accession>A0AA96J3S5</accession>
<dbReference type="RefSeq" id="WP_313324589.1">
    <property type="nucleotide sequence ID" value="NZ_CP134878.1"/>
</dbReference>
<proteinExistence type="predicted"/>
<dbReference type="EMBL" id="CP134878">
    <property type="protein sequence ID" value="WNM19693.1"/>
    <property type="molecule type" value="Genomic_DNA"/>
</dbReference>
<accession>A0AA96EZM6</accession>
<keyword evidence="4" id="KW-1185">Reference proteome</keyword>
<evidence type="ECO:0000313" key="2">
    <source>
        <dbReference type="EMBL" id="WNM19693.1"/>
    </source>
</evidence>
<evidence type="ECO:0000256" key="1">
    <source>
        <dbReference type="SAM" id="Phobius"/>
    </source>
</evidence>
<gene>
    <name evidence="3" type="ORF">RN605_10345</name>
    <name evidence="2" type="ORF">RN608_03175</name>
</gene>
<evidence type="ECO:0000313" key="3">
    <source>
        <dbReference type="EMBL" id="WNM21082.1"/>
    </source>
</evidence>
<protein>
    <submittedName>
        <fullName evidence="2">Uncharacterized protein</fullName>
    </submittedName>
</protein>
<dbReference type="AlphaFoldDB" id="A0AA96J3S5"/>
<sequence>MNSKIQKPVFVTFILAILLFCIHKVFFFFYFPKEAIQSFIYSLELLYLFFGFSSVLIVFLLVKINQKNINNVGYTFLLVTSVKMALAYFFLQPILNSNSEYIKIQKINFFIIFIVFLAIETTVTIKMLNKKQ</sequence>